<evidence type="ECO:0000259" key="2">
    <source>
        <dbReference type="Pfam" id="PF10551"/>
    </source>
</evidence>
<feature type="region of interest" description="Disordered" evidence="1">
    <location>
        <begin position="165"/>
        <end position="216"/>
    </location>
</feature>
<dbReference type="InterPro" id="IPR018289">
    <property type="entry name" value="MULE_transposase_dom"/>
</dbReference>
<proteinExistence type="predicted"/>
<comment type="caution">
    <text evidence="3">The sequence shown here is derived from an EMBL/GenBank/DDBJ whole genome shotgun (WGS) entry which is preliminary data.</text>
</comment>
<dbReference type="PANTHER" id="PTHR31973:SF195">
    <property type="entry name" value="MUDR FAMILY TRANSPOSASE"/>
    <property type="match status" value="1"/>
</dbReference>
<accession>A0A834WMF1</accession>
<evidence type="ECO:0000313" key="3">
    <source>
        <dbReference type="EMBL" id="KAF7824616.1"/>
    </source>
</evidence>
<dbReference type="PANTHER" id="PTHR31973">
    <property type="entry name" value="POLYPROTEIN, PUTATIVE-RELATED"/>
    <property type="match status" value="1"/>
</dbReference>
<reference evidence="3" key="1">
    <citation type="submission" date="2020-09" db="EMBL/GenBank/DDBJ databases">
        <title>Genome-Enabled Discovery of Anthraquinone Biosynthesis in Senna tora.</title>
        <authorList>
            <person name="Kang S.-H."/>
            <person name="Pandey R.P."/>
            <person name="Lee C.-M."/>
            <person name="Sim J.-S."/>
            <person name="Jeong J.-T."/>
            <person name="Choi B.-S."/>
            <person name="Jung M."/>
            <person name="Ginzburg D."/>
            <person name="Zhao K."/>
            <person name="Won S.Y."/>
            <person name="Oh T.-J."/>
            <person name="Yu Y."/>
            <person name="Kim N.-H."/>
            <person name="Lee O.R."/>
            <person name="Lee T.-H."/>
            <person name="Bashyal P."/>
            <person name="Kim T.-S."/>
            <person name="Lee W.-H."/>
            <person name="Kawkins C."/>
            <person name="Kim C.-K."/>
            <person name="Kim J.S."/>
            <person name="Ahn B.O."/>
            <person name="Rhee S.Y."/>
            <person name="Sohng J.K."/>
        </authorList>
    </citation>
    <scope>NUCLEOTIDE SEQUENCE</scope>
    <source>
        <tissue evidence="3">Leaf</tissue>
    </source>
</reference>
<evidence type="ECO:0000256" key="1">
    <source>
        <dbReference type="SAM" id="MobiDB-lite"/>
    </source>
</evidence>
<dbReference type="Pfam" id="PF10551">
    <property type="entry name" value="MULE"/>
    <property type="match status" value="1"/>
</dbReference>
<dbReference type="OrthoDB" id="683469at2759"/>
<evidence type="ECO:0000313" key="4">
    <source>
        <dbReference type="Proteomes" id="UP000634136"/>
    </source>
</evidence>
<feature type="compositionally biased region" description="Acidic residues" evidence="1">
    <location>
        <begin position="172"/>
        <end position="207"/>
    </location>
</feature>
<feature type="domain" description="MULE transposase" evidence="2">
    <location>
        <begin position="409"/>
        <end position="505"/>
    </location>
</feature>
<organism evidence="3 4">
    <name type="scientific">Senna tora</name>
    <dbReference type="NCBI Taxonomy" id="362788"/>
    <lineage>
        <taxon>Eukaryota</taxon>
        <taxon>Viridiplantae</taxon>
        <taxon>Streptophyta</taxon>
        <taxon>Embryophyta</taxon>
        <taxon>Tracheophyta</taxon>
        <taxon>Spermatophyta</taxon>
        <taxon>Magnoliopsida</taxon>
        <taxon>eudicotyledons</taxon>
        <taxon>Gunneridae</taxon>
        <taxon>Pentapetalae</taxon>
        <taxon>rosids</taxon>
        <taxon>fabids</taxon>
        <taxon>Fabales</taxon>
        <taxon>Fabaceae</taxon>
        <taxon>Caesalpinioideae</taxon>
        <taxon>Cassia clade</taxon>
        <taxon>Senna</taxon>
    </lineage>
</organism>
<sequence length="568" mass="64127">MAFKGRQPLGTIIEEGCNLDGLMQLVKQKLGLTDSEENDEHIQMMTMTHNVFSSVMNVIELLVETRAVRSQLDVNVESQLMLEDIPSSFPSLTQGEPSAYYRPNMNFNNTPDVEASHDLTAIIGGSTAQQAPDNIGCSSGHRRLDVDDDDAWSLDFDFVLEEEKSDYSELSGYDEEDDDGDEYGNEDYDGTDNDEEDNRERDVEEEPEQRGPQVVRQYHERVARFMSDIHVERIVEADNLFAEVEMDGVELAEGAIFPTKEALRHAAKTTQSVCTVIIRSSKHLSGMLTTVVLNTRRVGGRYGLAKGKCSGRSRVKAIITAINNEFGYNVSYKKALRGKHKAIAMAFGNWDSSYAMLPRWMAAMQRFMPGTVVEWDNVDHSEDENQVVFRCVFWAYQQSIQGFEHVKPIVQIDGTFLYGKYTGTLLMATSQDGNRKCFPLAFAVVEGETGGAWRFFLRHLRIHVIRTRMGVCLISDRHRAIMSSVADANLLWQPPYALHVFCIRHEIKFHSKNFLEAIKGSLSALSCAPLAVHRPTTTYNIFSNPSPFLQQRECLHMEAQVVMQHPPT</sequence>
<gene>
    <name evidence="3" type="ORF">G2W53_022760</name>
</gene>
<dbReference type="AlphaFoldDB" id="A0A834WMF1"/>
<dbReference type="EMBL" id="JAAIUW010000007">
    <property type="protein sequence ID" value="KAF7824616.1"/>
    <property type="molecule type" value="Genomic_DNA"/>
</dbReference>
<keyword evidence="4" id="KW-1185">Reference proteome</keyword>
<name>A0A834WMF1_9FABA</name>
<dbReference type="Proteomes" id="UP000634136">
    <property type="component" value="Unassembled WGS sequence"/>
</dbReference>
<protein>
    <recommendedName>
        <fullName evidence="2">MULE transposase domain-containing protein</fullName>
    </recommendedName>
</protein>